<name>A0ABU5ZTM6_9FLAO</name>
<dbReference type="InterPro" id="IPR033985">
    <property type="entry name" value="SusD-like_N"/>
</dbReference>
<comment type="caution">
    <text evidence="9">The sequence shown here is derived from an EMBL/GenBank/DDBJ whole genome shotgun (WGS) entry which is preliminary data.</text>
</comment>
<dbReference type="Pfam" id="PF14322">
    <property type="entry name" value="SusD-like_3"/>
    <property type="match status" value="1"/>
</dbReference>
<dbReference type="CDD" id="cd08977">
    <property type="entry name" value="SusD"/>
    <property type="match status" value="1"/>
</dbReference>
<feature type="signal peptide" evidence="6">
    <location>
        <begin position="1"/>
        <end position="23"/>
    </location>
</feature>
<dbReference type="Proteomes" id="UP001327027">
    <property type="component" value="Unassembled WGS sequence"/>
</dbReference>
<dbReference type="InterPro" id="IPR011990">
    <property type="entry name" value="TPR-like_helical_dom_sf"/>
</dbReference>
<dbReference type="Gene3D" id="1.25.40.900">
    <property type="match status" value="1"/>
</dbReference>
<evidence type="ECO:0000256" key="1">
    <source>
        <dbReference type="ARBA" id="ARBA00004442"/>
    </source>
</evidence>
<dbReference type="RefSeq" id="WP_324179395.1">
    <property type="nucleotide sequence ID" value="NZ_BAABAW010000008.1"/>
</dbReference>
<sequence length="458" mass="50311">MKKISYSLFTLVLLLLGACSTDSLDPTLSQSRSVEDGIVNVDNLHGILKGAHNIMSAAGYYGRDLIVNNEVRSDNCFSNGNSGRFSTQAEYLYNENTDYIWNNAYNLLANVNVIIGANLSSLDGNQEQGRHIQGQAMVLRALAHYDLLRVFGQQHTKSGGSLGVPIVTTFNGDDLFPKRSSIDEVKAAIYDDLETAYGMMDTSFDTSKTIVSKYVAKALEARVAIYFGDWDRALTASEVVIDSGMYGIIGADAFVNSWTGPGTVNVIFELAYSNADNLGPDAISNIYRFPGDAPGGYGDVQVVSDLIELYEENDVRRDILGYQDSGTRLRNMKKYPDTATGTDNIPLFRYEEVILNYAEALFETGGNALAQLNLITANRGASAYVTVTKEDILKERRKELMFEGFRFDDLTRTGMDIEILGSLENSLGKVEYPSNLLAYPIPLSEINANSNVVQNAGY</sequence>
<dbReference type="Gene3D" id="2.20.20.130">
    <property type="match status" value="1"/>
</dbReference>
<feature type="domain" description="SusD-like N-terminal" evidence="8">
    <location>
        <begin position="66"/>
        <end position="223"/>
    </location>
</feature>
<feature type="chain" id="PRO_5045136709" evidence="6">
    <location>
        <begin position="24"/>
        <end position="458"/>
    </location>
</feature>
<keyword evidence="4" id="KW-0472">Membrane</keyword>
<evidence type="ECO:0000256" key="4">
    <source>
        <dbReference type="ARBA" id="ARBA00023136"/>
    </source>
</evidence>
<dbReference type="SUPFAM" id="SSF48452">
    <property type="entry name" value="TPR-like"/>
    <property type="match status" value="1"/>
</dbReference>
<evidence type="ECO:0000313" key="10">
    <source>
        <dbReference type="Proteomes" id="UP001327027"/>
    </source>
</evidence>
<comment type="subcellular location">
    <subcellularLocation>
        <location evidence="1">Cell outer membrane</location>
    </subcellularLocation>
</comment>
<keyword evidence="10" id="KW-1185">Reference proteome</keyword>
<evidence type="ECO:0000256" key="3">
    <source>
        <dbReference type="ARBA" id="ARBA00022729"/>
    </source>
</evidence>
<keyword evidence="3 6" id="KW-0732">Signal</keyword>
<evidence type="ECO:0000256" key="2">
    <source>
        <dbReference type="ARBA" id="ARBA00006275"/>
    </source>
</evidence>
<reference evidence="9 10" key="1">
    <citation type="journal article" date="2013" name="Int. J. Syst. Evol. Microbiol.">
        <title>Aquimarina gracilis sp. nov., isolated from the gut microflora of a mussel, Mytilus coruscus, and emended description of Aquimarina spongiae.</title>
        <authorList>
            <person name="Park S.C."/>
            <person name="Choe H.N."/>
            <person name="Baik K.S."/>
            <person name="Seong C.N."/>
        </authorList>
    </citation>
    <scope>NUCLEOTIDE SEQUENCE [LARGE SCALE GENOMIC DNA]</scope>
    <source>
        <strain evidence="9 10">PSC32</strain>
    </source>
</reference>
<evidence type="ECO:0000313" key="9">
    <source>
        <dbReference type="EMBL" id="MEB3345369.1"/>
    </source>
</evidence>
<dbReference type="EMBL" id="JAYKLX010000003">
    <property type="protein sequence ID" value="MEB3345369.1"/>
    <property type="molecule type" value="Genomic_DNA"/>
</dbReference>
<feature type="domain" description="RagB/SusD" evidence="7">
    <location>
        <begin position="334"/>
        <end position="458"/>
    </location>
</feature>
<dbReference type="PROSITE" id="PS51257">
    <property type="entry name" value="PROKAR_LIPOPROTEIN"/>
    <property type="match status" value="1"/>
</dbReference>
<evidence type="ECO:0000259" key="8">
    <source>
        <dbReference type="Pfam" id="PF14322"/>
    </source>
</evidence>
<evidence type="ECO:0000256" key="5">
    <source>
        <dbReference type="ARBA" id="ARBA00023237"/>
    </source>
</evidence>
<organism evidence="9 10">
    <name type="scientific">Aquimarina gracilis</name>
    <dbReference type="NCBI Taxonomy" id="874422"/>
    <lineage>
        <taxon>Bacteria</taxon>
        <taxon>Pseudomonadati</taxon>
        <taxon>Bacteroidota</taxon>
        <taxon>Flavobacteriia</taxon>
        <taxon>Flavobacteriales</taxon>
        <taxon>Flavobacteriaceae</taxon>
        <taxon>Aquimarina</taxon>
    </lineage>
</organism>
<protein>
    <submittedName>
        <fullName evidence="9">RagB/SusD family nutrient uptake outer membrane protein</fullName>
    </submittedName>
</protein>
<gene>
    <name evidence="9" type="ORF">U6A24_07865</name>
</gene>
<proteinExistence type="inferred from homology"/>
<comment type="similarity">
    <text evidence="2">Belongs to the SusD family.</text>
</comment>
<evidence type="ECO:0000256" key="6">
    <source>
        <dbReference type="SAM" id="SignalP"/>
    </source>
</evidence>
<keyword evidence="5" id="KW-0998">Cell outer membrane</keyword>
<dbReference type="InterPro" id="IPR012944">
    <property type="entry name" value="SusD_RagB_dom"/>
</dbReference>
<accession>A0ABU5ZTM6</accession>
<evidence type="ECO:0000259" key="7">
    <source>
        <dbReference type="Pfam" id="PF07980"/>
    </source>
</evidence>
<dbReference type="Pfam" id="PF07980">
    <property type="entry name" value="SusD_RagB"/>
    <property type="match status" value="1"/>
</dbReference>
<dbReference type="Gene3D" id="1.25.40.390">
    <property type="match status" value="1"/>
</dbReference>